<evidence type="ECO:0000313" key="2">
    <source>
        <dbReference type="EMBL" id="KAF5349259.1"/>
    </source>
</evidence>
<keyword evidence="3" id="KW-1185">Reference proteome</keyword>
<accession>A0A8H5FU87</accession>
<organism evidence="2 3">
    <name type="scientific">Leucocoprinus leucothites</name>
    <dbReference type="NCBI Taxonomy" id="201217"/>
    <lineage>
        <taxon>Eukaryota</taxon>
        <taxon>Fungi</taxon>
        <taxon>Dikarya</taxon>
        <taxon>Basidiomycota</taxon>
        <taxon>Agaricomycotina</taxon>
        <taxon>Agaricomycetes</taxon>
        <taxon>Agaricomycetidae</taxon>
        <taxon>Agaricales</taxon>
        <taxon>Agaricineae</taxon>
        <taxon>Agaricaceae</taxon>
        <taxon>Leucocoprinus</taxon>
    </lineage>
</organism>
<dbReference type="Proteomes" id="UP000559027">
    <property type="component" value="Unassembled WGS sequence"/>
</dbReference>
<sequence length="104" mass="11107">MLNLHETAELGIWSISGWTTYDGTGDGGAAETQGTVIELDTFVTESSRRDGFGTTRGSVTPPGLERIDEEEAVGGENRLMERMGWSSSAGPSRTAGRTMRGILI</sequence>
<feature type="region of interest" description="Disordered" evidence="1">
    <location>
        <begin position="74"/>
        <end position="104"/>
    </location>
</feature>
<protein>
    <submittedName>
        <fullName evidence="2">Uncharacterized protein</fullName>
    </submittedName>
</protein>
<gene>
    <name evidence="2" type="ORF">D9756_009434</name>
</gene>
<evidence type="ECO:0000256" key="1">
    <source>
        <dbReference type="SAM" id="MobiDB-lite"/>
    </source>
</evidence>
<reference evidence="2 3" key="1">
    <citation type="journal article" date="2020" name="ISME J.">
        <title>Uncovering the hidden diversity of litter-decomposition mechanisms in mushroom-forming fungi.</title>
        <authorList>
            <person name="Floudas D."/>
            <person name="Bentzer J."/>
            <person name="Ahren D."/>
            <person name="Johansson T."/>
            <person name="Persson P."/>
            <person name="Tunlid A."/>
        </authorList>
    </citation>
    <scope>NUCLEOTIDE SEQUENCE [LARGE SCALE GENOMIC DNA]</scope>
    <source>
        <strain evidence="2 3">CBS 146.42</strain>
    </source>
</reference>
<proteinExistence type="predicted"/>
<dbReference type="EMBL" id="JAACJO010000017">
    <property type="protein sequence ID" value="KAF5349259.1"/>
    <property type="molecule type" value="Genomic_DNA"/>
</dbReference>
<evidence type="ECO:0000313" key="3">
    <source>
        <dbReference type="Proteomes" id="UP000559027"/>
    </source>
</evidence>
<dbReference type="OrthoDB" id="2686513at2759"/>
<dbReference type="AlphaFoldDB" id="A0A8H5FU87"/>
<comment type="caution">
    <text evidence="2">The sequence shown here is derived from an EMBL/GenBank/DDBJ whole genome shotgun (WGS) entry which is preliminary data.</text>
</comment>
<name>A0A8H5FU87_9AGAR</name>